<sequence length="149" mass="16319">MTTILAASASGQPAVSDHSNSPSRRVRGQRRQYTCAYCAKVFKRSEHRIRHERTHTNEKPFSCRYCRRAYSRKYVCCLPHSTYLGWVQSHSQSQVPGAASPLPFSPLPPASTDVPYPRQGSSDQARAHTACAGPGGALCSACGRAPPSW</sequence>
<evidence type="ECO:0000256" key="6">
    <source>
        <dbReference type="ARBA" id="ARBA00023242"/>
    </source>
</evidence>
<dbReference type="GO" id="GO:0000981">
    <property type="term" value="F:DNA-binding transcription factor activity, RNA polymerase II-specific"/>
    <property type="evidence" value="ECO:0007669"/>
    <property type="project" value="InterPro"/>
</dbReference>
<dbReference type="InterPro" id="IPR051059">
    <property type="entry name" value="VerF-like"/>
</dbReference>
<dbReference type="PROSITE" id="PS00028">
    <property type="entry name" value="ZINC_FINGER_C2H2_1"/>
    <property type="match status" value="1"/>
</dbReference>
<accession>A0AAE0WZE5</accession>
<feature type="domain" description="C2H2-type" evidence="9">
    <location>
        <begin position="33"/>
        <end position="60"/>
    </location>
</feature>
<evidence type="ECO:0000256" key="4">
    <source>
        <dbReference type="ARBA" id="ARBA00022771"/>
    </source>
</evidence>
<dbReference type="Gene3D" id="3.30.160.60">
    <property type="entry name" value="Classic Zinc Finger"/>
    <property type="match status" value="2"/>
</dbReference>
<keyword evidence="6" id="KW-0539">Nucleus</keyword>
<protein>
    <recommendedName>
        <fullName evidence="9">C2H2-type domain-containing protein</fullName>
    </recommendedName>
</protein>
<evidence type="ECO:0000256" key="5">
    <source>
        <dbReference type="ARBA" id="ARBA00022833"/>
    </source>
</evidence>
<evidence type="ECO:0000256" key="1">
    <source>
        <dbReference type="ARBA" id="ARBA00004123"/>
    </source>
</evidence>
<keyword evidence="5" id="KW-0862">Zinc</keyword>
<keyword evidence="11" id="KW-1185">Reference proteome</keyword>
<dbReference type="Proteomes" id="UP001270362">
    <property type="component" value="Unassembled WGS sequence"/>
</dbReference>
<evidence type="ECO:0000256" key="2">
    <source>
        <dbReference type="ARBA" id="ARBA00022723"/>
    </source>
</evidence>
<evidence type="ECO:0000256" key="8">
    <source>
        <dbReference type="SAM" id="MobiDB-lite"/>
    </source>
</evidence>
<proteinExistence type="predicted"/>
<dbReference type="GO" id="GO:0008270">
    <property type="term" value="F:zinc ion binding"/>
    <property type="evidence" value="ECO:0007669"/>
    <property type="project" value="UniProtKB-KW"/>
</dbReference>
<comment type="caution">
    <text evidence="10">The sequence shown here is derived from an EMBL/GenBank/DDBJ whole genome shotgun (WGS) entry which is preliminary data.</text>
</comment>
<dbReference type="PANTHER" id="PTHR40626:SF34">
    <property type="entry name" value="ZINC FINGER PROTEIN YGR067C"/>
    <property type="match status" value="1"/>
</dbReference>
<keyword evidence="2" id="KW-0479">Metal-binding</keyword>
<dbReference type="PROSITE" id="PS50157">
    <property type="entry name" value="ZINC_FINGER_C2H2_2"/>
    <property type="match status" value="1"/>
</dbReference>
<feature type="region of interest" description="Disordered" evidence="8">
    <location>
        <begin position="1"/>
        <end position="28"/>
    </location>
</feature>
<feature type="region of interest" description="Disordered" evidence="8">
    <location>
        <begin position="93"/>
        <end position="129"/>
    </location>
</feature>
<dbReference type="InterPro" id="IPR013087">
    <property type="entry name" value="Znf_C2H2_type"/>
</dbReference>
<dbReference type="GO" id="GO:0000785">
    <property type="term" value="C:chromatin"/>
    <property type="evidence" value="ECO:0007669"/>
    <property type="project" value="TreeGrafter"/>
</dbReference>
<organism evidence="10 11">
    <name type="scientific">Podospora appendiculata</name>
    <dbReference type="NCBI Taxonomy" id="314037"/>
    <lineage>
        <taxon>Eukaryota</taxon>
        <taxon>Fungi</taxon>
        <taxon>Dikarya</taxon>
        <taxon>Ascomycota</taxon>
        <taxon>Pezizomycotina</taxon>
        <taxon>Sordariomycetes</taxon>
        <taxon>Sordariomycetidae</taxon>
        <taxon>Sordariales</taxon>
        <taxon>Podosporaceae</taxon>
        <taxon>Podospora</taxon>
    </lineage>
</organism>
<dbReference type="GO" id="GO:0000978">
    <property type="term" value="F:RNA polymerase II cis-regulatory region sequence-specific DNA binding"/>
    <property type="evidence" value="ECO:0007669"/>
    <property type="project" value="InterPro"/>
</dbReference>
<gene>
    <name evidence="10" type="ORF">B0T22DRAFT_387779</name>
</gene>
<dbReference type="PANTHER" id="PTHR40626">
    <property type="entry name" value="MIP31509P"/>
    <property type="match status" value="1"/>
</dbReference>
<dbReference type="EMBL" id="JAULSO010000007">
    <property type="protein sequence ID" value="KAK3681247.1"/>
    <property type="molecule type" value="Genomic_DNA"/>
</dbReference>
<evidence type="ECO:0000259" key="9">
    <source>
        <dbReference type="PROSITE" id="PS50157"/>
    </source>
</evidence>
<dbReference type="AlphaFoldDB" id="A0AAE0WZE5"/>
<keyword evidence="3" id="KW-0677">Repeat</keyword>
<evidence type="ECO:0000256" key="3">
    <source>
        <dbReference type="ARBA" id="ARBA00022737"/>
    </source>
</evidence>
<dbReference type="SUPFAM" id="SSF57667">
    <property type="entry name" value="beta-beta-alpha zinc fingers"/>
    <property type="match status" value="1"/>
</dbReference>
<name>A0AAE0WZE5_9PEZI</name>
<feature type="compositionally biased region" description="Polar residues" evidence="8">
    <location>
        <begin position="1"/>
        <end position="23"/>
    </location>
</feature>
<keyword evidence="4 7" id="KW-0863">Zinc-finger</keyword>
<evidence type="ECO:0000313" key="11">
    <source>
        <dbReference type="Proteomes" id="UP001270362"/>
    </source>
</evidence>
<comment type="subcellular location">
    <subcellularLocation>
        <location evidence="1">Nucleus</location>
    </subcellularLocation>
</comment>
<evidence type="ECO:0000256" key="7">
    <source>
        <dbReference type="PROSITE-ProRule" id="PRU00042"/>
    </source>
</evidence>
<evidence type="ECO:0000313" key="10">
    <source>
        <dbReference type="EMBL" id="KAK3681247.1"/>
    </source>
</evidence>
<reference evidence="10" key="2">
    <citation type="submission" date="2023-06" db="EMBL/GenBank/DDBJ databases">
        <authorList>
            <consortium name="Lawrence Berkeley National Laboratory"/>
            <person name="Haridas S."/>
            <person name="Hensen N."/>
            <person name="Bonometti L."/>
            <person name="Westerberg I."/>
            <person name="Brannstrom I.O."/>
            <person name="Guillou S."/>
            <person name="Cros-Aarteil S."/>
            <person name="Calhoun S."/>
            <person name="Kuo A."/>
            <person name="Mondo S."/>
            <person name="Pangilinan J."/>
            <person name="Riley R."/>
            <person name="Labutti K."/>
            <person name="Andreopoulos B."/>
            <person name="Lipzen A."/>
            <person name="Chen C."/>
            <person name="Yanf M."/>
            <person name="Daum C."/>
            <person name="Ng V."/>
            <person name="Clum A."/>
            <person name="Steindorff A."/>
            <person name="Ohm R."/>
            <person name="Martin F."/>
            <person name="Silar P."/>
            <person name="Natvig D."/>
            <person name="Lalanne C."/>
            <person name="Gautier V."/>
            <person name="Ament-Velasquez S.L."/>
            <person name="Kruys A."/>
            <person name="Hutchinson M.I."/>
            <person name="Powell A.J."/>
            <person name="Barry K."/>
            <person name="Miller A.N."/>
            <person name="Grigoriev I.V."/>
            <person name="Debuchy R."/>
            <person name="Gladieux P."/>
            <person name="Thoren M.H."/>
            <person name="Johannesson H."/>
        </authorList>
    </citation>
    <scope>NUCLEOTIDE SEQUENCE</scope>
    <source>
        <strain evidence="10">CBS 314.62</strain>
    </source>
</reference>
<dbReference type="GO" id="GO:0005634">
    <property type="term" value="C:nucleus"/>
    <property type="evidence" value="ECO:0007669"/>
    <property type="project" value="UniProtKB-SubCell"/>
</dbReference>
<dbReference type="InterPro" id="IPR036236">
    <property type="entry name" value="Znf_C2H2_sf"/>
</dbReference>
<reference evidence="10" key="1">
    <citation type="journal article" date="2023" name="Mol. Phylogenet. Evol.">
        <title>Genome-scale phylogeny and comparative genomics of the fungal order Sordariales.</title>
        <authorList>
            <person name="Hensen N."/>
            <person name="Bonometti L."/>
            <person name="Westerberg I."/>
            <person name="Brannstrom I.O."/>
            <person name="Guillou S."/>
            <person name="Cros-Aarteil S."/>
            <person name="Calhoun S."/>
            <person name="Haridas S."/>
            <person name="Kuo A."/>
            <person name="Mondo S."/>
            <person name="Pangilinan J."/>
            <person name="Riley R."/>
            <person name="LaButti K."/>
            <person name="Andreopoulos B."/>
            <person name="Lipzen A."/>
            <person name="Chen C."/>
            <person name="Yan M."/>
            <person name="Daum C."/>
            <person name="Ng V."/>
            <person name="Clum A."/>
            <person name="Steindorff A."/>
            <person name="Ohm R.A."/>
            <person name="Martin F."/>
            <person name="Silar P."/>
            <person name="Natvig D.O."/>
            <person name="Lalanne C."/>
            <person name="Gautier V."/>
            <person name="Ament-Velasquez S.L."/>
            <person name="Kruys A."/>
            <person name="Hutchinson M.I."/>
            <person name="Powell A.J."/>
            <person name="Barry K."/>
            <person name="Miller A.N."/>
            <person name="Grigoriev I.V."/>
            <person name="Debuchy R."/>
            <person name="Gladieux P."/>
            <person name="Hiltunen Thoren M."/>
            <person name="Johannesson H."/>
        </authorList>
    </citation>
    <scope>NUCLEOTIDE SEQUENCE</scope>
    <source>
        <strain evidence="10">CBS 314.62</strain>
    </source>
</reference>